<evidence type="ECO:0000256" key="2">
    <source>
        <dbReference type="SAM" id="Phobius"/>
    </source>
</evidence>
<dbReference type="PROSITE" id="PS51724">
    <property type="entry name" value="SPOR"/>
    <property type="match status" value="1"/>
</dbReference>
<sequence>MTTEPSPRAEQIQANVAAALSRLRGEPAQGPVSQGPVSQGPVSQGPVSQGPVSQGPVGQGPLPQAVMPAGDPGRDQILTGDEPLFDVDAPPAGANAPGLGAPDRGMALGGASAGAPAHEAAPVQSAPAQSAFERLTGLKPAAAEASDQQPDLLQGIGVPPPPLADLPDAEAEAARHRRRRNRLLLGAAAIALLGGFWILSGGDAPEGEVPVIAADSSPERVKPAEEGGLDIPNQDVAILNDGTEANAAAGETVLPAPEEPVAPPPPPELVTEPAAPAAAPAAAIPSVSAPDVAAIPSVPAPSLPAPTDLGPTDQAPVDPAAATQTATPEPAAAAPAAQQESGGADAAAPATADTGLPKVTAAIQPVPGGKVRIQLASVKSEDGARAEWSRLQRAYPAILGGLELHIERFEKSPGDIYFRVQAGPLGDKASARQICGDLKQKNQACIVAN</sequence>
<feature type="compositionally biased region" description="Low complexity" evidence="1">
    <location>
        <begin position="89"/>
        <end position="102"/>
    </location>
</feature>
<name>A0A4R6WNF6_9PROT</name>
<keyword evidence="2" id="KW-1133">Transmembrane helix</keyword>
<keyword evidence="2" id="KW-0812">Transmembrane</keyword>
<dbReference type="EMBL" id="SNYW01000011">
    <property type="protein sequence ID" value="TDQ80424.1"/>
    <property type="molecule type" value="Genomic_DNA"/>
</dbReference>
<dbReference type="InterPro" id="IPR007730">
    <property type="entry name" value="SPOR-like_dom"/>
</dbReference>
<evidence type="ECO:0000256" key="1">
    <source>
        <dbReference type="SAM" id="MobiDB-lite"/>
    </source>
</evidence>
<dbReference type="Proteomes" id="UP000295783">
    <property type="component" value="Unassembled WGS sequence"/>
</dbReference>
<feature type="domain" description="SPOR" evidence="3">
    <location>
        <begin position="365"/>
        <end position="449"/>
    </location>
</feature>
<evidence type="ECO:0000259" key="3">
    <source>
        <dbReference type="PROSITE" id="PS51724"/>
    </source>
</evidence>
<comment type="caution">
    <text evidence="4">The sequence shown here is derived from an EMBL/GenBank/DDBJ whole genome shotgun (WGS) entry which is preliminary data.</text>
</comment>
<accession>A0A4R6WNF6</accession>
<dbReference type="Gene3D" id="3.30.70.1070">
    <property type="entry name" value="Sporulation related repeat"/>
    <property type="match status" value="1"/>
</dbReference>
<feature type="region of interest" description="Disordered" evidence="1">
    <location>
        <begin position="298"/>
        <end position="351"/>
    </location>
</feature>
<feature type="compositionally biased region" description="Low complexity" evidence="1">
    <location>
        <begin position="311"/>
        <end position="351"/>
    </location>
</feature>
<evidence type="ECO:0000313" key="5">
    <source>
        <dbReference type="Proteomes" id="UP000295783"/>
    </source>
</evidence>
<feature type="transmembrane region" description="Helical" evidence="2">
    <location>
        <begin position="183"/>
        <end position="200"/>
    </location>
</feature>
<keyword evidence="5" id="KW-1185">Reference proteome</keyword>
<feature type="region of interest" description="Disordered" evidence="1">
    <location>
        <begin position="255"/>
        <end position="277"/>
    </location>
</feature>
<feature type="region of interest" description="Disordered" evidence="1">
    <location>
        <begin position="18"/>
        <end position="119"/>
    </location>
</feature>
<reference evidence="4 5" key="1">
    <citation type="submission" date="2019-03" db="EMBL/GenBank/DDBJ databases">
        <title>Genomic Encyclopedia of Type Strains, Phase III (KMG-III): the genomes of soil and plant-associated and newly described type strains.</title>
        <authorList>
            <person name="Whitman W."/>
        </authorList>
    </citation>
    <scope>NUCLEOTIDE SEQUENCE [LARGE SCALE GENOMIC DNA]</scope>
    <source>
        <strain evidence="4 5">CGMCC 1.7660</strain>
    </source>
</reference>
<dbReference type="AlphaFoldDB" id="A0A4R6WNF6"/>
<keyword evidence="2" id="KW-0472">Membrane</keyword>
<organism evidence="4 5">
    <name type="scientific">Dongia mobilis</name>
    <dbReference type="NCBI Taxonomy" id="578943"/>
    <lineage>
        <taxon>Bacteria</taxon>
        <taxon>Pseudomonadati</taxon>
        <taxon>Pseudomonadota</taxon>
        <taxon>Alphaproteobacteria</taxon>
        <taxon>Rhodospirillales</taxon>
        <taxon>Dongiaceae</taxon>
        <taxon>Dongia</taxon>
    </lineage>
</organism>
<dbReference type="RefSeq" id="WP_166645194.1">
    <property type="nucleotide sequence ID" value="NZ_SNYW01000011.1"/>
</dbReference>
<dbReference type="GO" id="GO:0042834">
    <property type="term" value="F:peptidoglycan binding"/>
    <property type="evidence" value="ECO:0007669"/>
    <property type="project" value="InterPro"/>
</dbReference>
<protein>
    <submittedName>
        <fullName evidence="4">Sporulation related protein</fullName>
    </submittedName>
</protein>
<feature type="compositionally biased region" description="Pro residues" evidence="1">
    <location>
        <begin position="257"/>
        <end position="268"/>
    </location>
</feature>
<feature type="compositionally biased region" description="Low complexity" evidence="1">
    <location>
        <begin position="29"/>
        <end position="64"/>
    </location>
</feature>
<proteinExistence type="predicted"/>
<evidence type="ECO:0000313" key="4">
    <source>
        <dbReference type="EMBL" id="TDQ80424.1"/>
    </source>
</evidence>
<dbReference type="SUPFAM" id="SSF110997">
    <property type="entry name" value="Sporulation related repeat"/>
    <property type="match status" value="1"/>
</dbReference>
<dbReference type="Pfam" id="PF05036">
    <property type="entry name" value="SPOR"/>
    <property type="match status" value="1"/>
</dbReference>
<gene>
    <name evidence="4" type="ORF">A8950_2953</name>
</gene>
<dbReference type="InterPro" id="IPR036680">
    <property type="entry name" value="SPOR-like_sf"/>
</dbReference>